<evidence type="ECO:0000313" key="6">
    <source>
        <dbReference type="Proteomes" id="UP001597110"/>
    </source>
</evidence>
<feature type="chain" id="PRO_5045614901" evidence="2">
    <location>
        <begin position="30"/>
        <end position="606"/>
    </location>
</feature>
<dbReference type="InterPro" id="IPR004843">
    <property type="entry name" value="Calcineurin-like_PHP"/>
</dbReference>
<keyword evidence="6" id="KW-1185">Reference proteome</keyword>
<protein>
    <submittedName>
        <fullName evidence="5">Pre-peptidase C-terminal domain-containing protein</fullName>
    </submittedName>
</protein>
<evidence type="ECO:0000259" key="4">
    <source>
        <dbReference type="Pfam" id="PF04151"/>
    </source>
</evidence>
<dbReference type="PANTHER" id="PTHR22953">
    <property type="entry name" value="ACID PHOSPHATASE RELATED"/>
    <property type="match status" value="1"/>
</dbReference>
<evidence type="ECO:0000256" key="1">
    <source>
        <dbReference type="ARBA" id="ARBA00022729"/>
    </source>
</evidence>
<dbReference type="Proteomes" id="UP001597110">
    <property type="component" value="Unassembled WGS sequence"/>
</dbReference>
<evidence type="ECO:0000259" key="3">
    <source>
        <dbReference type="Pfam" id="PF00149"/>
    </source>
</evidence>
<comment type="caution">
    <text evidence="5">The sequence shown here is derived from an EMBL/GenBank/DDBJ whole genome shotgun (WGS) entry which is preliminary data.</text>
</comment>
<dbReference type="SUPFAM" id="SSF56300">
    <property type="entry name" value="Metallo-dependent phosphatases"/>
    <property type="match status" value="1"/>
</dbReference>
<dbReference type="Gene3D" id="3.60.21.10">
    <property type="match status" value="1"/>
</dbReference>
<feature type="signal peptide" evidence="2">
    <location>
        <begin position="1"/>
        <end position="29"/>
    </location>
</feature>
<dbReference type="InterPro" id="IPR039331">
    <property type="entry name" value="PAPs-like"/>
</dbReference>
<dbReference type="SUPFAM" id="SSF49452">
    <property type="entry name" value="Starch-binding domain-like"/>
    <property type="match status" value="1"/>
</dbReference>
<dbReference type="Gene3D" id="2.60.120.380">
    <property type="match status" value="1"/>
</dbReference>
<evidence type="ECO:0000256" key="2">
    <source>
        <dbReference type="SAM" id="SignalP"/>
    </source>
</evidence>
<dbReference type="RefSeq" id="WP_386822948.1">
    <property type="nucleotide sequence ID" value="NZ_JBHTIF010000001.1"/>
</dbReference>
<feature type="domain" description="Peptidase C-terminal archaeal/bacterial" evidence="4">
    <location>
        <begin position="523"/>
        <end position="591"/>
    </location>
</feature>
<accession>A0ABW2YAC9</accession>
<dbReference type="Pfam" id="PF00149">
    <property type="entry name" value="Metallophos"/>
    <property type="match status" value="1"/>
</dbReference>
<dbReference type="InterPro" id="IPR029052">
    <property type="entry name" value="Metallo-depent_PP-like"/>
</dbReference>
<dbReference type="Pfam" id="PF04151">
    <property type="entry name" value="PPC"/>
    <property type="match status" value="1"/>
</dbReference>
<reference evidence="6" key="1">
    <citation type="journal article" date="2019" name="Int. J. Syst. Evol. Microbiol.">
        <title>The Global Catalogue of Microorganisms (GCM) 10K type strain sequencing project: providing services to taxonomists for standard genome sequencing and annotation.</title>
        <authorList>
            <consortium name="The Broad Institute Genomics Platform"/>
            <consortium name="The Broad Institute Genome Sequencing Center for Infectious Disease"/>
            <person name="Wu L."/>
            <person name="Ma J."/>
        </authorList>
    </citation>
    <scope>NUCLEOTIDE SEQUENCE [LARGE SCALE GENOMIC DNA]</scope>
    <source>
        <strain evidence="6">CCUG 55585</strain>
    </source>
</reference>
<name>A0ABW2YAC9_9GAMM</name>
<dbReference type="InterPro" id="IPR007280">
    <property type="entry name" value="Peptidase_C_arc/bac"/>
</dbReference>
<proteinExistence type="predicted"/>
<dbReference type="InterPro" id="IPR013784">
    <property type="entry name" value="Carb-bd-like_fold"/>
</dbReference>
<organism evidence="5 6">
    <name type="scientific">Lysobacter brunescens</name>
    <dbReference type="NCBI Taxonomy" id="262323"/>
    <lineage>
        <taxon>Bacteria</taxon>
        <taxon>Pseudomonadati</taxon>
        <taxon>Pseudomonadota</taxon>
        <taxon>Gammaproteobacteria</taxon>
        <taxon>Lysobacterales</taxon>
        <taxon>Lysobacteraceae</taxon>
        <taxon>Lysobacter</taxon>
    </lineage>
</organism>
<dbReference type="EMBL" id="JBHTIF010000001">
    <property type="protein sequence ID" value="MFD0725332.1"/>
    <property type="molecule type" value="Genomic_DNA"/>
</dbReference>
<dbReference type="Gene3D" id="2.60.40.1120">
    <property type="entry name" value="Carboxypeptidase-like, regulatory domain"/>
    <property type="match status" value="1"/>
</dbReference>
<evidence type="ECO:0000313" key="5">
    <source>
        <dbReference type="EMBL" id="MFD0725332.1"/>
    </source>
</evidence>
<sequence>MRHLIHPAAVSLTGAALAALLSTTAPAHARQRTPQLNEPGAITRTLPVTSSRSVLDAGTSSRVCEAGAKWIRLDFRSLKLHAYDSLVLKSSGGDRYVFQGGHWNDRSFSSRALRGSCVDIQPYFASGDSGYELGGYTAGTRALALSTVVVAGAGDLCDSTPGDCKATSDLIVNINPVAVFTAGDNAYSNGTLSEFNTRYDPNWGRFKSKTKPTPGNHEYGTANAAGYFDYFNGSGVQTGLAGDRSKGYYSWDVGDWHFVALNTMSGGTISSTQLAWLKQDLAANTKPCTAAYFHHPRWSTGNYTGYSGVQSAYTELYAAKADLILVGHDHNYQRSKKINASGAVAADGFRQILVGTGGRDFYPFGSTNTTIAEVRNANTWGVLKLTLSATDYVADFVPVAGSTFTDRVTGTCNRASTGTTYSISGTVTNSAGTGIAGVTVSNGSASATTSSTGAYTLPGLANGTYTLTPSLSGYTFSPVSRSVTVNGANVTGQTFTGTATSSGGTVVHNVALPSVSSGNWSSTYTVSIPAGTTKLVVDISGGTGDADLYVRAGSAPTTSSYNCRPYLNGNTETCTVNNPVAGTTYYIAVRAYSSYSGVTMKATRTP</sequence>
<feature type="domain" description="Calcineurin-like phosphoesterase" evidence="3">
    <location>
        <begin position="153"/>
        <end position="332"/>
    </location>
</feature>
<dbReference type="Pfam" id="PF13620">
    <property type="entry name" value="CarboxypepD_reg"/>
    <property type="match status" value="1"/>
</dbReference>
<gene>
    <name evidence="5" type="ORF">ACFQ0E_06910</name>
</gene>
<keyword evidence="1 2" id="KW-0732">Signal</keyword>
<dbReference type="PANTHER" id="PTHR22953:SF153">
    <property type="entry name" value="PURPLE ACID PHOSPHATASE"/>
    <property type="match status" value="1"/>
</dbReference>